<dbReference type="EMBL" id="JH688013">
    <property type="protein sequence ID" value="EJD34068.1"/>
    <property type="molecule type" value="Genomic_DNA"/>
</dbReference>
<evidence type="ECO:0000256" key="1">
    <source>
        <dbReference type="SAM" id="MobiDB-lite"/>
    </source>
</evidence>
<sequence>MRGVCGPPSSLAFRPPPSRPPLSSPSPLLSLTAADDFGFPSGRSAALSTRGFADAFDDREHLLSLTDPHAENRPLDPRPAPFHVRSRLVTALMHRSIAGNCWPDGTPALLRTSTRPPRRGCVMADLIHGARSHREPPPGLNACTCTSADVPAPALSCYRETILWCLHRGRDAATAGLSAGGAAVPGTPTGFCMQIDSSTQGAALSIGKLKMRAVE</sequence>
<proteinExistence type="predicted"/>
<evidence type="ECO:0000313" key="3">
    <source>
        <dbReference type="Proteomes" id="UP000006514"/>
    </source>
</evidence>
<protein>
    <submittedName>
        <fullName evidence="2">Uncharacterized protein</fullName>
    </submittedName>
</protein>
<feature type="compositionally biased region" description="Pro residues" evidence="1">
    <location>
        <begin position="14"/>
        <end position="24"/>
    </location>
</feature>
<keyword evidence="3" id="KW-1185">Reference proteome</keyword>
<feature type="region of interest" description="Disordered" evidence="1">
    <location>
        <begin position="1"/>
        <end position="27"/>
    </location>
</feature>
<gene>
    <name evidence="2" type="ORF">AURDEDRAFT_176883</name>
</gene>
<organism evidence="2 3">
    <name type="scientific">Auricularia subglabra (strain TFB-10046 / SS5)</name>
    <name type="common">White-rot fungus</name>
    <name type="synonym">Auricularia delicata (strain TFB10046)</name>
    <dbReference type="NCBI Taxonomy" id="717982"/>
    <lineage>
        <taxon>Eukaryota</taxon>
        <taxon>Fungi</taxon>
        <taxon>Dikarya</taxon>
        <taxon>Basidiomycota</taxon>
        <taxon>Agaricomycotina</taxon>
        <taxon>Agaricomycetes</taxon>
        <taxon>Auriculariales</taxon>
        <taxon>Auriculariaceae</taxon>
        <taxon>Auricularia</taxon>
    </lineage>
</organism>
<reference evidence="3" key="1">
    <citation type="journal article" date="2012" name="Science">
        <title>The Paleozoic origin of enzymatic lignin decomposition reconstructed from 31 fungal genomes.</title>
        <authorList>
            <person name="Floudas D."/>
            <person name="Binder M."/>
            <person name="Riley R."/>
            <person name="Barry K."/>
            <person name="Blanchette R.A."/>
            <person name="Henrissat B."/>
            <person name="Martinez A.T."/>
            <person name="Otillar R."/>
            <person name="Spatafora J.W."/>
            <person name="Yadav J.S."/>
            <person name="Aerts A."/>
            <person name="Benoit I."/>
            <person name="Boyd A."/>
            <person name="Carlson A."/>
            <person name="Copeland A."/>
            <person name="Coutinho P.M."/>
            <person name="de Vries R.P."/>
            <person name="Ferreira P."/>
            <person name="Findley K."/>
            <person name="Foster B."/>
            <person name="Gaskell J."/>
            <person name="Glotzer D."/>
            <person name="Gorecki P."/>
            <person name="Heitman J."/>
            <person name="Hesse C."/>
            <person name="Hori C."/>
            <person name="Igarashi K."/>
            <person name="Jurgens J.A."/>
            <person name="Kallen N."/>
            <person name="Kersten P."/>
            <person name="Kohler A."/>
            <person name="Kuees U."/>
            <person name="Kumar T.K.A."/>
            <person name="Kuo A."/>
            <person name="LaButti K."/>
            <person name="Larrondo L.F."/>
            <person name="Lindquist E."/>
            <person name="Ling A."/>
            <person name="Lombard V."/>
            <person name="Lucas S."/>
            <person name="Lundell T."/>
            <person name="Martin R."/>
            <person name="McLaughlin D.J."/>
            <person name="Morgenstern I."/>
            <person name="Morin E."/>
            <person name="Murat C."/>
            <person name="Nagy L.G."/>
            <person name="Nolan M."/>
            <person name="Ohm R.A."/>
            <person name="Patyshakuliyeva A."/>
            <person name="Rokas A."/>
            <person name="Ruiz-Duenas F.J."/>
            <person name="Sabat G."/>
            <person name="Salamov A."/>
            <person name="Samejima M."/>
            <person name="Schmutz J."/>
            <person name="Slot J.C."/>
            <person name="St John F."/>
            <person name="Stenlid J."/>
            <person name="Sun H."/>
            <person name="Sun S."/>
            <person name="Syed K."/>
            <person name="Tsang A."/>
            <person name="Wiebenga A."/>
            <person name="Young D."/>
            <person name="Pisabarro A."/>
            <person name="Eastwood D.C."/>
            <person name="Martin F."/>
            <person name="Cullen D."/>
            <person name="Grigoriev I.V."/>
            <person name="Hibbett D.S."/>
        </authorList>
    </citation>
    <scope>NUCLEOTIDE SEQUENCE [LARGE SCALE GENOMIC DNA]</scope>
    <source>
        <strain evidence="3">TFB10046</strain>
    </source>
</reference>
<evidence type="ECO:0000313" key="2">
    <source>
        <dbReference type="EMBL" id="EJD34068.1"/>
    </source>
</evidence>
<name>J0CUQ0_AURST</name>
<accession>J0CUQ0</accession>
<dbReference type="InParanoid" id="J0CUQ0"/>
<dbReference type="Proteomes" id="UP000006514">
    <property type="component" value="Unassembled WGS sequence"/>
</dbReference>
<dbReference type="AlphaFoldDB" id="J0CUQ0"/>
<dbReference type="KEGG" id="adl:AURDEDRAFT_176883"/>